<dbReference type="Proteomes" id="UP001367508">
    <property type="component" value="Unassembled WGS sequence"/>
</dbReference>
<evidence type="ECO:0000313" key="2">
    <source>
        <dbReference type="EMBL" id="KAK7321437.1"/>
    </source>
</evidence>
<gene>
    <name evidence="2" type="ORF">VNO77_32085</name>
</gene>
<reference evidence="2 3" key="1">
    <citation type="submission" date="2024-01" db="EMBL/GenBank/DDBJ databases">
        <title>The genomes of 5 underutilized Papilionoideae crops provide insights into root nodulation and disease resistanc.</title>
        <authorList>
            <person name="Jiang F."/>
        </authorList>
    </citation>
    <scope>NUCLEOTIDE SEQUENCE [LARGE SCALE GENOMIC DNA]</scope>
    <source>
        <strain evidence="2">LVBAO_FW01</strain>
        <tissue evidence="2">Leaves</tissue>
    </source>
</reference>
<protein>
    <submittedName>
        <fullName evidence="2">Uncharacterized protein</fullName>
    </submittedName>
</protein>
<accession>A0AAN9Q495</accession>
<keyword evidence="3" id="KW-1185">Reference proteome</keyword>
<comment type="caution">
    <text evidence="2">The sequence shown here is derived from an EMBL/GenBank/DDBJ whole genome shotgun (WGS) entry which is preliminary data.</text>
</comment>
<sequence length="144" mass="16119">MGSTSRMNVSSHNGVPKMDGRESIFDEEQRGNPEETCAEPINPHVEETSKVKLHKGMYTSMEQFKMKFFSNMRFTAGESQNEPMTTGRGSFCPKFAGENIESHYMGVEKEKRDKSVCAEDNNATKPNTQFTPPASDLCLDGKKP</sequence>
<organism evidence="2 3">
    <name type="scientific">Canavalia gladiata</name>
    <name type="common">Sword bean</name>
    <name type="synonym">Dolichos gladiatus</name>
    <dbReference type="NCBI Taxonomy" id="3824"/>
    <lineage>
        <taxon>Eukaryota</taxon>
        <taxon>Viridiplantae</taxon>
        <taxon>Streptophyta</taxon>
        <taxon>Embryophyta</taxon>
        <taxon>Tracheophyta</taxon>
        <taxon>Spermatophyta</taxon>
        <taxon>Magnoliopsida</taxon>
        <taxon>eudicotyledons</taxon>
        <taxon>Gunneridae</taxon>
        <taxon>Pentapetalae</taxon>
        <taxon>rosids</taxon>
        <taxon>fabids</taxon>
        <taxon>Fabales</taxon>
        <taxon>Fabaceae</taxon>
        <taxon>Papilionoideae</taxon>
        <taxon>50 kb inversion clade</taxon>
        <taxon>NPAAA clade</taxon>
        <taxon>indigoferoid/millettioid clade</taxon>
        <taxon>Phaseoleae</taxon>
        <taxon>Canavalia</taxon>
    </lineage>
</organism>
<name>A0AAN9Q495_CANGL</name>
<feature type="compositionally biased region" description="Polar residues" evidence="1">
    <location>
        <begin position="1"/>
        <end position="13"/>
    </location>
</feature>
<dbReference type="AlphaFoldDB" id="A0AAN9Q495"/>
<feature type="compositionally biased region" description="Basic and acidic residues" evidence="1">
    <location>
        <begin position="18"/>
        <end position="33"/>
    </location>
</feature>
<evidence type="ECO:0000256" key="1">
    <source>
        <dbReference type="SAM" id="MobiDB-lite"/>
    </source>
</evidence>
<feature type="region of interest" description="Disordered" evidence="1">
    <location>
        <begin position="109"/>
        <end position="144"/>
    </location>
</feature>
<evidence type="ECO:0000313" key="3">
    <source>
        <dbReference type="Proteomes" id="UP001367508"/>
    </source>
</evidence>
<feature type="region of interest" description="Disordered" evidence="1">
    <location>
        <begin position="1"/>
        <end position="48"/>
    </location>
</feature>
<feature type="compositionally biased region" description="Polar residues" evidence="1">
    <location>
        <begin position="121"/>
        <end position="132"/>
    </location>
</feature>
<dbReference type="EMBL" id="JAYMYQ010000007">
    <property type="protein sequence ID" value="KAK7321437.1"/>
    <property type="molecule type" value="Genomic_DNA"/>
</dbReference>
<proteinExistence type="predicted"/>